<gene>
    <name evidence="4" type="ORF">D5018_21160</name>
</gene>
<dbReference type="PANTHER" id="PTHR24198">
    <property type="entry name" value="ANKYRIN REPEAT AND PROTEIN KINASE DOMAIN-CONTAINING PROTEIN"/>
    <property type="match status" value="1"/>
</dbReference>
<feature type="repeat" description="ANK" evidence="3">
    <location>
        <begin position="163"/>
        <end position="195"/>
    </location>
</feature>
<dbReference type="Proteomes" id="UP000281474">
    <property type="component" value="Unassembled WGS sequence"/>
</dbReference>
<dbReference type="Pfam" id="PF12796">
    <property type="entry name" value="Ank_2"/>
    <property type="match status" value="1"/>
</dbReference>
<comment type="caution">
    <text evidence="4">The sequence shown here is derived from an EMBL/GenBank/DDBJ whole genome shotgun (WGS) entry which is preliminary data.</text>
</comment>
<dbReference type="SMART" id="SM00248">
    <property type="entry name" value="ANK"/>
    <property type="match status" value="5"/>
</dbReference>
<protein>
    <submittedName>
        <fullName evidence="4">Ankyrin repeat domain-containing protein</fullName>
    </submittedName>
</protein>
<dbReference type="PROSITE" id="PS50297">
    <property type="entry name" value="ANK_REP_REGION"/>
    <property type="match status" value="3"/>
</dbReference>
<dbReference type="InterPro" id="IPR036770">
    <property type="entry name" value="Ankyrin_rpt-contain_sf"/>
</dbReference>
<dbReference type="InterPro" id="IPR002110">
    <property type="entry name" value="Ankyrin_rpt"/>
</dbReference>
<dbReference type="PROSITE" id="PS50088">
    <property type="entry name" value="ANK_REPEAT"/>
    <property type="match status" value="3"/>
</dbReference>
<feature type="repeat" description="ANK" evidence="3">
    <location>
        <begin position="299"/>
        <end position="331"/>
    </location>
</feature>
<evidence type="ECO:0000313" key="4">
    <source>
        <dbReference type="EMBL" id="RLV57701.1"/>
    </source>
</evidence>
<dbReference type="Gene3D" id="1.25.40.20">
    <property type="entry name" value="Ankyrin repeat-containing domain"/>
    <property type="match status" value="2"/>
</dbReference>
<feature type="repeat" description="ANK" evidence="3">
    <location>
        <begin position="196"/>
        <end position="228"/>
    </location>
</feature>
<accession>A0A3L8PQP8</accession>
<dbReference type="AlphaFoldDB" id="A0A3L8PQP8"/>
<name>A0A3L8PQP8_9GAMM</name>
<dbReference type="OrthoDB" id="671583at2"/>
<sequence length="398" mass="44610">MSTESSLNYVSIDIPTDLHWNLSTETLSRIGELSDQVFILKFNEKSSTSTYQVRIKSADSEEARIAHFKFMTETALKSGSIVLHFHRQMSTLEGESTEMGNVFVSPLAQTRLSTEIESSFKCFLRQRLRTSFDELSEACTNDDLNKLEGILHKGVNLSARNKKGETALHIAANNDSVSCMRFLLEKGIPIDSVDYRGMTPLHCTCWNGKMAAYRFLLEKGADPNALNDRGSNIFLLATVGHGRNTAFMQEIMSNHPQLIGKSNKFGVTAAHGLVQSGNAFVLDLILGTYPNLVYFKDNHQITPLHNAAAKGDIDSICVLMKYGARLRTIDGWLESPMITACFTNQPKSIMTLRYYREQSALWFYPRSAFINATTFQFKNLKALCSPIKKPDSPYINDV</sequence>
<dbReference type="SUPFAM" id="SSF48403">
    <property type="entry name" value="Ankyrin repeat"/>
    <property type="match status" value="1"/>
</dbReference>
<evidence type="ECO:0000256" key="2">
    <source>
        <dbReference type="ARBA" id="ARBA00023043"/>
    </source>
</evidence>
<keyword evidence="1" id="KW-0677">Repeat</keyword>
<proteinExistence type="predicted"/>
<keyword evidence="2 3" id="KW-0040">ANK repeat</keyword>
<evidence type="ECO:0000313" key="5">
    <source>
        <dbReference type="Proteomes" id="UP000281474"/>
    </source>
</evidence>
<dbReference type="PANTHER" id="PTHR24198:SF165">
    <property type="entry name" value="ANKYRIN REPEAT-CONTAINING PROTEIN-RELATED"/>
    <property type="match status" value="1"/>
</dbReference>
<reference evidence="4 5" key="1">
    <citation type="submission" date="2018-09" db="EMBL/GenBank/DDBJ databases">
        <title>Phylogeny of the Shewanellaceae, and recommendation for two new genera, Pseudoshewanella and Parashewanella.</title>
        <authorList>
            <person name="Wang G."/>
        </authorList>
    </citation>
    <scope>NUCLEOTIDE SEQUENCE [LARGE SCALE GENOMIC DNA]</scope>
    <source>
        <strain evidence="4 5">C51</strain>
    </source>
</reference>
<dbReference type="EMBL" id="QZEI01000172">
    <property type="protein sequence ID" value="RLV57701.1"/>
    <property type="molecule type" value="Genomic_DNA"/>
</dbReference>
<dbReference type="RefSeq" id="WP_121840948.1">
    <property type="nucleotide sequence ID" value="NZ_ML014921.1"/>
</dbReference>
<evidence type="ECO:0000256" key="3">
    <source>
        <dbReference type="PROSITE-ProRule" id="PRU00023"/>
    </source>
</evidence>
<dbReference type="PRINTS" id="PR01415">
    <property type="entry name" value="ANKYRIN"/>
</dbReference>
<organism evidence="4 5">
    <name type="scientific">Parashewanella curva</name>
    <dbReference type="NCBI Taxonomy" id="2338552"/>
    <lineage>
        <taxon>Bacteria</taxon>
        <taxon>Pseudomonadati</taxon>
        <taxon>Pseudomonadota</taxon>
        <taxon>Gammaproteobacteria</taxon>
        <taxon>Alteromonadales</taxon>
        <taxon>Shewanellaceae</taxon>
        <taxon>Parashewanella</taxon>
    </lineage>
</organism>
<evidence type="ECO:0000256" key="1">
    <source>
        <dbReference type="ARBA" id="ARBA00022737"/>
    </source>
</evidence>
<keyword evidence="5" id="KW-1185">Reference proteome</keyword>